<feature type="region of interest" description="Disordered" evidence="1">
    <location>
        <begin position="780"/>
        <end position="837"/>
    </location>
</feature>
<feature type="region of interest" description="Disordered" evidence="1">
    <location>
        <begin position="868"/>
        <end position="894"/>
    </location>
</feature>
<evidence type="ECO:0000313" key="2">
    <source>
        <dbReference type="EMBL" id="CAB4682673.1"/>
    </source>
</evidence>
<dbReference type="EMBL" id="CAEZXM010000037">
    <property type="protein sequence ID" value="CAB4682673.1"/>
    <property type="molecule type" value="Genomic_DNA"/>
</dbReference>
<feature type="compositionally biased region" description="Low complexity" evidence="1">
    <location>
        <begin position="780"/>
        <end position="793"/>
    </location>
</feature>
<name>A0A6J6NDZ2_9ZZZZ</name>
<proteinExistence type="predicted"/>
<sequence>MRLHPRSVKSILCLFFVGGIGVASVFGDVGAVDTPLPGSQGIDTTLAATDSQVTVKGRGPFAGLAVTMNQTKNLTSQATSITWTGGTPTVPSPGRFGSHYMQIMQCWGDDDGTNPDNPGPPPEQCVQGAVAGTYGGLPGGLYPAGFTLSRVISRSDWANFSPTVGHLDTSTTNVWLPFRSVGGTVVNVQSDPNFNPSVVGGNFWLNSNFNIITTNEIAGAVTGPNGTGAELFQVLTGVQSSGLGCGQRSQPVPGGAAKIPQCWVVVVPRGSAADENVGTPFETNAEQFGVATSPLAPAAWQHRIAIPIEFNPVDSPCSLAKEERRIVGSELALPAVASWQPALCTGAGLPPYSFAPVSDASARQQLAARAKGGPGMIAVSRPMAAESISATNPVVYSPLSASGLVVGFNIERNPNLEAPAEERQIDGVRVANMNLTPRLVAKLLTQSYTQQVSILAPPKYSWLATNPAHLALDPEFIKFNPEFSLLQIADGRTFSGLQVPAGNSDAAQQVWEWLLADPEASAWLSGVPDESGMTVNPVYNTTVAANPTGIAFGDPIPNSFPKSDPYCFQAEPLGPNNSILPSPVCGTDWMPYRNGFAESAFVSRVAFDGAKIVKNPFAQTQNEVWTKDIPQFLGRRSMLSLTDTPSAAQYGLQVARLSRAGDNTDNRVFVAPDAAGIAAGVESMVPRDVPAVREPAPTAVAPGAYPLATMTYVATMPLTLDATARSDYAAFIEYATGAGQVPGLELGQLPRGYAPLSQSLKTQALGAAALVRNLVAAPAETEPATTVPTTTRPRTPRPPTTVPSAPETTETTVVPEPTTTTSPVDPADVPKPTTPSVVTPIVGLAGSRFAVPGLAIMALGSALGVLEITKRPRRKLTPDPEPEQDVDADEPQDN</sequence>
<dbReference type="Gene3D" id="3.40.190.10">
    <property type="entry name" value="Periplasmic binding protein-like II"/>
    <property type="match status" value="1"/>
</dbReference>
<evidence type="ECO:0000256" key="1">
    <source>
        <dbReference type="SAM" id="MobiDB-lite"/>
    </source>
</evidence>
<accession>A0A6J6NDZ2</accession>
<protein>
    <submittedName>
        <fullName evidence="2">Unannotated protein</fullName>
    </submittedName>
</protein>
<organism evidence="2">
    <name type="scientific">freshwater metagenome</name>
    <dbReference type="NCBI Taxonomy" id="449393"/>
    <lineage>
        <taxon>unclassified sequences</taxon>
        <taxon>metagenomes</taxon>
        <taxon>ecological metagenomes</taxon>
    </lineage>
</organism>
<dbReference type="AlphaFoldDB" id="A0A6J6NDZ2"/>
<reference evidence="2" key="1">
    <citation type="submission" date="2020-05" db="EMBL/GenBank/DDBJ databases">
        <authorList>
            <person name="Chiriac C."/>
            <person name="Salcher M."/>
            <person name="Ghai R."/>
            <person name="Kavagutti S V."/>
        </authorList>
    </citation>
    <scope>NUCLEOTIDE SEQUENCE</scope>
</reference>
<gene>
    <name evidence="2" type="ORF">UFOPK2366_00314</name>
</gene>
<feature type="compositionally biased region" description="Acidic residues" evidence="1">
    <location>
        <begin position="880"/>
        <end position="894"/>
    </location>
</feature>
<feature type="compositionally biased region" description="Low complexity" evidence="1">
    <location>
        <begin position="802"/>
        <end position="837"/>
    </location>
</feature>